<comment type="caution">
    <text evidence="4">The sequence shown here is derived from an EMBL/GenBank/DDBJ whole genome shotgun (WGS) entry which is preliminary data.</text>
</comment>
<protein>
    <submittedName>
        <fullName evidence="4">EFCB3 protein</fullName>
    </submittedName>
</protein>
<dbReference type="PANTHER" id="PTHR22656">
    <property type="entry name" value="EF-HAND CALCIUM-BINDING DOMAIN-CONTAINING PROTEIN 13"/>
    <property type="match status" value="1"/>
</dbReference>
<feature type="region of interest" description="Disordered" evidence="3">
    <location>
        <begin position="156"/>
        <end position="307"/>
    </location>
</feature>
<evidence type="ECO:0000256" key="2">
    <source>
        <dbReference type="ARBA" id="ARBA00022837"/>
    </source>
</evidence>
<keyword evidence="2" id="KW-0106">Calcium</keyword>
<evidence type="ECO:0000313" key="4">
    <source>
        <dbReference type="EMBL" id="NXO56085.1"/>
    </source>
</evidence>
<feature type="compositionally biased region" description="Polar residues" evidence="3">
    <location>
        <begin position="208"/>
        <end position="228"/>
    </location>
</feature>
<feature type="compositionally biased region" description="Polar residues" evidence="3">
    <location>
        <begin position="256"/>
        <end position="265"/>
    </location>
</feature>
<gene>
    <name evidence="4" type="primary">Efcab3</name>
    <name evidence="4" type="ORF">ARAGUA_R08107</name>
</gene>
<evidence type="ECO:0000256" key="1">
    <source>
        <dbReference type="ARBA" id="ARBA00022737"/>
    </source>
</evidence>
<accession>A0A7L1T3I6</accession>
<evidence type="ECO:0000256" key="3">
    <source>
        <dbReference type="SAM" id="MobiDB-lite"/>
    </source>
</evidence>
<dbReference type="AlphaFoldDB" id="A0A7L1T3I6"/>
<dbReference type="PANTHER" id="PTHR22656:SF1">
    <property type="entry name" value="EF-HAND CALCIUM-BINDING DOMAIN-CONTAINING PROTEIN 13"/>
    <property type="match status" value="1"/>
</dbReference>
<sequence length="307" mass="35389">GDRTVDFFDFLDIITDKECFAQTTSPGKNDSDSFDSVDARGILLLKVFLKLAELAALPRRTLLRIISYYQKKLRDCTGQKVRVDGDSLKRRRKKPPKIQKETVYHMPAFVSTTHISARNKRETAAYTEHHKGSPYAQVPIFPLISKQYTTTRAKPKRVLQKVARQRNEPTTSFESHFFRERNQVQEAAALKPPAHRRKQRHSPDINTEHPNSLRHLTTNSPGKTQAQKAQPAKRCRHSPALRQRRSPLKLRRKISSGRTSLQTGSDRFRHTSRPYSCNARRELAPTAQPHRQDRQLGHRRQPARQGP</sequence>
<feature type="compositionally biased region" description="Basic residues" evidence="3">
    <location>
        <begin position="231"/>
        <end position="255"/>
    </location>
</feature>
<dbReference type="Proteomes" id="UP000567570">
    <property type="component" value="Unassembled WGS sequence"/>
</dbReference>
<keyword evidence="5" id="KW-1185">Reference proteome</keyword>
<feature type="non-terminal residue" evidence="4">
    <location>
        <position position="1"/>
    </location>
</feature>
<evidence type="ECO:0000313" key="5">
    <source>
        <dbReference type="Proteomes" id="UP000567570"/>
    </source>
</evidence>
<keyword evidence="1" id="KW-0677">Repeat</keyword>
<feature type="compositionally biased region" description="Basic residues" evidence="3">
    <location>
        <begin position="297"/>
        <end position="307"/>
    </location>
</feature>
<organism evidence="4 5">
    <name type="scientific">Aramus guarauna</name>
    <name type="common">Limpkin</name>
    <name type="synonym">Scolopax guarauna</name>
    <dbReference type="NCBI Taxonomy" id="54356"/>
    <lineage>
        <taxon>Eukaryota</taxon>
        <taxon>Metazoa</taxon>
        <taxon>Chordata</taxon>
        <taxon>Craniata</taxon>
        <taxon>Vertebrata</taxon>
        <taxon>Euteleostomi</taxon>
        <taxon>Archelosauria</taxon>
        <taxon>Archosauria</taxon>
        <taxon>Dinosauria</taxon>
        <taxon>Saurischia</taxon>
        <taxon>Theropoda</taxon>
        <taxon>Coelurosauria</taxon>
        <taxon>Aves</taxon>
        <taxon>Neognathae</taxon>
        <taxon>Neoaves</taxon>
        <taxon>Gruiformes</taxon>
        <taxon>Aramidae</taxon>
        <taxon>Aramus</taxon>
    </lineage>
</organism>
<dbReference type="EMBL" id="VXBL01006544">
    <property type="protein sequence ID" value="NXO56085.1"/>
    <property type="molecule type" value="Genomic_DNA"/>
</dbReference>
<proteinExistence type="predicted"/>
<reference evidence="4 5" key="1">
    <citation type="submission" date="2019-09" db="EMBL/GenBank/DDBJ databases">
        <title>Bird 10,000 Genomes (B10K) Project - Family phase.</title>
        <authorList>
            <person name="Zhang G."/>
        </authorList>
    </citation>
    <scope>NUCLEOTIDE SEQUENCE [LARGE SCALE GENOMIC DNA]</scope>
    <source>
        <strain evidence="4">B10K-DU-002-11</strain>
        <tissue evidence="4">Muscle</tissue>
    </source>
</reference>
<feature type="non-terminal residue" evidence="4">
    <location>
        <position position="307"/>
    </location>
</feature>
<name>A0A7L1T3I6_ARAGA</name>